<evidence type="ECO:0000259" key="17">
    <source>
        <dbReference type="SMART" id="SM00065"/>
    </source>
</evidence>
<dbReference type="AlphaFoldDB" id="A0A379XNF0"/>
<accession>A0A379XNF0</accession>
<evidence type="ECO:0000256" key="11">
    <source>
        <dbReference type="ARBA" id="ARBA00022840"/>
    </source>
</evidence>
<organism evidence="19 20">
    <name type="scientific">Salmonella enterica subsp. indica</name>
    <dbReference type="NCBI Taxonomy" id="59207"/>
    <lineage>
        <taxon>Bacteria</taxon>
        <taxon>Pseudomonadati</taxon>
        <taxon>Pseudomonadota</taxon>
        <taxon>Gammaproteobacteria</taxon>
        <taxon>Enterobacterales</taxon>
        <taxon>Enterobacteriaceae</taxon>
        <taxon>Salmonella</taxon>
    </lineage>
</organism>
<dbReference type="InterPro" id="IPR003018">
    <property type="entry name" value="GAF"/>
</dbReference>
<evidence type="ECO:0000313" key="19">
    <source>
        <dbReference type="EMBL" id="SUI02009.1"/>
    </source>
</evidence>
<dbReference type="InterPro" id="IPR029016">
    <property type="entry name" value="GAF-like_dom_sf"/>
</dbReference>
<dbReference type="InterPro" id="IPR050640">
    <property type="entry name" value="Bact_2-comp_sensor_kinase"/>
</dbReference>
<keyword evidence="13" id="KW-0902">Two-component regulatory system</keyword>
<evidence type="ECO:0000256" key="1">
    <source>
        <dbReference type="ARBA" id="ARBA00000085"/>
    </source>
</evidence>
<keyword evidence="8 16" id="KW-0812">Transmembrane</keyword>
<gene>
    <name evidence="19" type="primary">yehU</name>
    <name evidence="19" type="ORF">NCTC12420_01739</name>
</gene>
<dbReference type="SMART" id="SM00387">
    <property type="entry name" value="HATPase_c"/>
    <property type="match status" value="1"/>
</dbReference>
<dbReference type="InterPro" id="IPR011620">
    <property type="entry name" value="Sig_transdc_His_kinase_LytS_TM"/>
</dbReference>
<evidence type="ECO:0000256" key="7">
    <source>
        <dbReference type="ARBA" id="ARBA00022679"/>
    </source>
</evidence>
<dbReference type="PANTHER" id="PTHR34220">
    <property type="entry name" value="SENSOR HISTIDINE KINASE YPDA"/>
    <property type="match status" value="1"/>
</dbReference>
<feature type="transmembrane region" description="Helical" evidence="16">
    <location>
        <begin position="108"/>
        <end position="127"/>
    </location>
</feature>
<dbReference type="GO" id="GO:0071555">
    <property type="term" value="P:cell wall organization"/>
    <property type="evidence" value="ECO:0007669"/>
    <property type="project" value="InterPro"/>
</dbReference>
<keyword evidence="9" id="KW-0547">Nucleotide-binding</keyword>
<dbReference type="Gene3D" id="3.30.565.10">
    <property type="entry name" value="Histidine kinase-like ATPase, C-terminal domain"/>
    <property type="match status" value="1"/>
</dbReference>
<dbReference type="Pfam" id="PF06580">
    <property type="entry name" value="His_kinase"/>
    <property type="match status" value="1"/>
</dbReference>
<feature type="transmembrane region" description="Helical" evidence="16">
    <location>
        <begin position="40"/>
        <end position="58"/>
    </location>
</feature>
<dbReference type="SUPFAM" id="SSF55781">
    <property type="entry name" value="GAF domain-like"/>
    <property type="match status" value="1"/>
</dbReference>
<dbReference type="EC" id="2.7.13.3" evidence="3"/>
<comment type="catalytic activity">
    <reaction evidence="1">
        <text>ATP + protein L-histidine = ADP + protein N-phospho-L-histidine.</text>
        <dbReference type="EC" id="2.7.13.3"/>
    </reaction>
</comment>
<evidence type="ECO:0000256" key="5">
    <source>
        <dbReference type="ARBA" id="ARBA00022519"/>
    </source>
</evidence>
<evidence type="ECO:0000256" key="2">
    <source>
        <dbReference type="ARBA" id="ARBA00004429"/>
    </source>
</evidence>
<keyword evidence="12 16" id="KW-1133">Transmembrane helix</keyword>
<evidence type="ECO:0000256" key="6">
    <source>
        <dbReference type="ARBA" id="ARBA00022553"/>
    </source>
</evidence>
<keyword evidence="11" id="KW-0067">ATP-binding</keyword>
<feature type="transmembrane region" description="Helical" evidence="16">
    <location>
        <begin position="17"/>
        <end position="34"/>
    </location>
</feature>
<keyword evidence="6" id="KW-0597">Phosphoprotein</keyword>
<keyword evidence="7 19" id="KW-0808">Transferase</keyword>
<dbReference type="Pfam" id="PF07694">
    <property type="entry name" value="5TM-5TMR_LYT"/>
    <property type="match status" value="1"/>
</dbReference>
<keyword evidence="4" id="KW-1003">Cell membrane</keyword>
<protein>
    <recommendedName>
        <fullName evidence="15">Sensor histidine kinase BtsS</fullName>
        <ecNumber evidence="3">2.7.13.3</ecNumber>
    </recommendedName>
</protein>
<dbReference type="InterPro" id="IPR010559">
    <property type="entry name" value="Sig_transdc_His_kin_internal"/>
</dbReference>
<feature type="transmembrane region" description="Helical" evidence="16">
    <location>
        <begin position="78"/>
        <end position="96"/>
    </location>
</feature>
<proteinExistence type="predicted"/>
<sequence length="595" mass="65675">MIVLTNSYFYATVQRKLIVLNVCYALLIEVWFAGMYEFNLVLLLLQQMCVFLVIAWLMSKTRLFIPLMQVTVRLPHKLLCYVTFSIFCIMGTYFGLHIEDSIANTRAIGAVMGGLLGGPVVGGLVGLTGGLHRYSMGGMTALSCMISTIVEGLLGGLVHSVLIHRGRPDKVFSPLTAGAITCVAELVQMLIILLIARPFDDALHLVSNIAAPMMVTNTVGAALFMRILLDKRAMFEKYTSAFSATALKVAASTEGILRQGFNEVNSMKVAQVLYQELDIGAVAITDREKLLAFTGIGDDHHLPGKPISSGYTLKAIETGEVVYADGNEVPYRCSLHPQCKLGSTLVIPLRGENQRVMGTIKLYEAKNRLFSSINRTLGEGIAQLLSAQILAGQYERQKALLTQSEIKLLHAQVNPHFLFNALNTIKAVIRRDSEQASQLVQYLSTFFRKNLKRPSEIVTLADEIEHVNAYLQIEKARFQSRLQVQLDVPSTLSRQKLPAFTLQPIVENAIKHGTSQLLDTGNVAIRARREGQHLMLDIEDNAGLYQPSVGSSGLGMSLVDKRLREHFGDDYGICVACEPDCFTRITLRLPLEEDA</sequence>
<dbReference type="Proteomes" id="UP000254220">
    <property type="component" value="Unassembled WGS sequence"/>
</dbReference>
<dbReference type="GO" id="GO:0005886">
    <property type="term" value="C:plasma membrane"/>
    <property type="evidence" value="ECO:0007669"/>
    <property type="project" value="UniProtKB-SubCell"/>
</dbReference>
<evidence type="ECO:0000256" key="13">
    <source>
        <dbReference type="ARBA" id="ARBA00023012"/>
    </source>
</evidence>
<feature type="domain" description="Histidine kinase/HSP90-like ATPase" evidence="18">
    <location>
        <begin position="493"/>
        <end position="593"/>
    </location>
</feature>
<dbReference type="GO" id="GO:0000155">
    <property type="term" value="F:phosphorelay sensor kinase activity"/>
    <property type="evidence" value="ECO:0007669"/>
    <property type="project" value="InterPro"/>
</dbReference>
<dbReference type="FunFam" id="3.30.450.40:FF:000013">
    <property type="entry name" value="Sensor histidine kinase YehU"/>
    <property type="match status" value="1"/>
</dbReference>
<comment type="subcellular location">
    <subcellularLocation>
        <location evidence="2">Cell inner membrane</location>
        <topology evidence="2">Multi-pass membrane protein</topology>
    </subcellularLocation>
</comment>
<evidence type="ECO:0000256" key="8">
    <source>
        <dbReference type="ARBA" id="ARBA00022692"/>
    </source>
</evidence>
<dbReference type="EMBL" id="UGYB01000001">
    <property type="protein sequence ID" value="SUI02009.1"/>
    <property type="molecule type" value="Genomic_DNA"/>
</dbReference>
<evidence type="ECO:0000256" key="12">
    <source>
        <dbReference type="ARBA" id="ARBA00022989"/>
    </source>
</evidence>
<evidence type="ECO:0000259" key="18">
    <source>
        <dbReference type="SMART" id="SM00387"/>
    </source>
</evidence>
<evidence type="ECO:0000256" key="9">
    <source>
        <dbReference type="ARBA" id="ARBA00022741"/>
    </source>
</evidence>
<dbReference type="CDD" id="cd16956">
    <property type="entry name" value="HATPase_YehU-like"/>
    <property type="match status" value="1"/>
</dbReference>
<name>A0A379XNF0_SALER</name>
<dbReference type="Pfam" id="PF13185">
    <property type="entry name" value="GAF_2"/>
    <property type="match status" value="1"/>
</dbReference>
<keyword evidence="10 19" id="KW-0418">Kinase</keyword>
<dbReference type="PANTHER" id="PTHR34220:SF10">
    <property type="entry name" value="SENSOR HISTIDINE KINASE BTSS"/>
    <property type="match status" value="1"/>
</dbReference>
<feature type="transmembrane region" description="Helical" evidence="16">
    <location>
        <begin position="208"/>
        <end position="229"/>
    </location>
</feature>
<reference evidence="19 20" key="1">
    <citation type="submission" date="2018-06" db="EMBL/GenBank/DDBJ databases">
        <authorList>
            <consortium name="Pathogen Informatics"/>
            <person name="Doyle S."/>
        </authorList>
    </citation>
    <scope>NUCLEOTIDE SEQUENCE [LARGE SCALE GENOMIC DNA]</scope>
    <source>
        <strain evidence="19 20">NCTC12420</strain>
    </source>
</reference>
<evidence type="ECO:0000256" key="15">
    <source>
        <dbReference type="ARBA" id="ARBA00070980"/>
    </source>
</evidence>
<feature type="transmembrane region" description="Helical" evidence="16">
    <location>
        <begin position="175"/>
        <end position="196"/>
    </location>
</feature>
<dbReference type="SUPFAM" id="SSF55874">
    <property type="entry name" value="ATPase domain of HSP90 chaperone/DNA topoisomerase II/histidine kinase"/>
    <property type="match status" value="1"/>
</dbReference>
<feature type="transmembrane region" description="Helical" evidence="16">
    <location>
        <begin position="139"/>
        <end position="163"/>
    </location>
</feature>
<evidence type="ECO:0000256" key="14">
    <source>
        <dbReference type="ARBA" id="ARBA00023136"/>
    </source>
</evidence>
<evidence type="ECO:0000256" key="4">
    <source>
        <dbReference type="ARBA" id="ARBA00022475"/>
    </source>
</evidence>
<evidence type="ECO:0000313" key="20">
    <source>
        <dbReference type="Proteomes" id="UP000254220"/>
    </source>
</evidence>
<dbReference type="Gene3D" id="3.30.450.40">
    <property type="match status" value="1"/>
</dbReference>
<dbReference type="GO" id="GO:0005524">
    <property type="term" value="F:ATP binding"/>
    <property type="evidence" value="ECO:0007669"/>
    <property type="project" value="UniProtKB-KW"/>
</dbReference>
<feature type="domain" description="GAF" evidence="17">
    <location>
        <begin position="252"/>
        <end position="399"/>
    </location>
</feature>
<dbReference type="InterPro" id="IPR003594">
    <property type="entry name" value="HATPase_dom"/>
</dbReference>
<keyword evidence="14 16" id="KW-0472">Membrane</keyword>
<evidence type="ECO:0000256" key="3">
    <source>
        <dbReference type="ARBA" id="ARBA00012438"/>
    </source>
</evidence>
<dbReference type="SMART" id="SM00065">
    <property type="entry name" value="GAF"/>
    <property type="match status" value="1"/>
</dbReference>
<evidence type="ECO:0000256" key="16">
    <source>
        <dbReference type="SAM" id="Phobius"/>
    </source>
</evidence>
<evidence type="ECO:0000256" key="10">
    <source>
        <dbReference type="ARBA" id="ARBA00022777"/>
    </source>
</evidence>
<keyword evidence="5" id="KW-0997">Cell inner membrane</keyword>
<dbReference type="InterPro" id="IPR036890">
    <property type="entry name" value="HATPase_C_sf"/>
</dbReference>